<reference evidence="1 2" key="1">
    <citation type="submission" date="2021-11" db="EMBL/GenBank/DDBJ databases">
        <title>Genome sequence.</title>
        <authorList>
            <person name="Sun Q."/>
        </authorList>
    </citation>
    <scope>NUCLEOTIDE SEQUENCE [LARGE SCALE GENOMIC DNA]</scope>
    <source>
        <strain evidence="1 2">KCTC 12005</strain>
    </source>
</reference>
<gene>
    <name evidence="1" type="ORF">LPW39_07060</name>
</gene>
<dbReference type="EMBL" id="JAJNCT010000007">
    <property type="protein sequence ID" value="MCD2164892.1"/>
    <property type="molecule type" value="Genomic_DNA"/>
</dbReference>
<proteinExistence type="predicted"/>
<dbReference type="RefSeq" id="WP_230772960.1">
    <property type="nucleotide sequence ID" value="NZ_JAJNCT010000007.1"/>
</dbReference>
<comment type="caution">
    <text evidence="1">The sequence shown here is derived from an EMBL/GenBank/DDBJ whole genome shotgun (WGS) entry which is preliminary data.</text>
</comment>
<protein>
    <submittedName>
        <fullName evidence="1">Uncharacterized protein</fullName>
    </submittedName>
</protein>
<evidence type="ECO:0000313" key="1">
    <source>
        <dbReference type="EMBL" id="MCD2164892.1"/>
    </source>
</evidence>
<dbReference type="AlphaFoldDB" id="A0AAW4XRX6"/>
<keyword evidence="2" id="KW-1185">Reference proteome</keyword>
<evidence type="ECO:0000313" key="2">
    <source>
        <dbReference type="Proteomes" id="UP001199260"/>
    </source>
</evidence>
<dbReference type="Proteomes" id="UP001199260">
    <property type="component" value="Unassembled WGS sequence"/>
</dbReference>
<sequence>MTCHLSQTDWRDVVYNTVRSTSGGVVDAARFLAERRGRSIHPETLRARLRGIDGEFVNLEMLELLTEWMQERTGSKPLDWLKALSHRFGMVSMELPPAPEGGWACEVSAIKQKLLQLNVEGGSLTALGMKVTDDLSISPREAEEMSAQIMAEVELLLRLRRNICRAAGLES</sequence>
<organism evidence="1 2">
    <name type="scientific">Comamonas koreensis</name>
    <dbReference type="NCBI Taxonomy" id="160825"/>
    <lineage>
        <taxon>Bacteria</taxon>
        <taxon>Pseudomonadati</taxon>
        <taxon>Pseudomonadota</taxon>
        <taxon>Betaproteobacteria</taxon>
        <taxon>Burkholderiales</taxon>
        <taxon>Comamonadaceae</taxon>
        <taxon>Comamonas</taxon>
    </lineage>
</organism>
<name>A0AAW4XRX6_9BURK</name>
<accession>A0AAW4XRX6</accession>